<dbReference type="EMBL" id="VTPC01090714">
    <property type="protein sequence ID" value="KAF2881597.1"/>
    <property type="molecule type" value="Genomic_DNA"/>
</dbReference>
<organism evidence="4 5">
    <name type="scientific">Ignelater luminosus</name>
    <name type="common">Cucubano</name>
    <name type="synonym">Pyrophorus luminosus</name>
    <dbReference type="NCBI Taxonomy" id="2038154"/>
    <lineage>
        <taxon>Eukaryota</taxon>
        <taxon>Metazoa</taxon>
        <taxon>Ecdysozoa</taxon>
        <taxon>Arthropoda</taxon>
        <taxon>Hexapoda</taxon>
        <taxon>Insecta</taxon>
        <taxon>Pterygota</taxon>
        <taxon>Neoptera</taxon>
        <taxon>Endopterygota</taxon>
        <taxon>Coleoptera</taxon>
        <taxon>Polyphaga</taxon>
        <taxon>Elateriformia</taxon>
        <taxon>Elateroidea</taxon>
        <taxon>Elateridae</taxon>
        <taxon>Agrypninae</taxon>
        <taxon>Pyrophorini</taxon>
        <taxon>Ignelater</taxon>
    </lineage>
</organism>
<evidence type="ECO:0000256" key="1">
    <source>
        <dbReference type="ARBA" id="ARBA00010343"/>
    </source>
</evidence>
<dbReference type="Pfam" id="PF00125">
    <property type="entry name" value="Histone"/>
    <property type="match status" value="1"/>
</dbReference>
<dbReference type="CDD" id="cd22911">
    <property type="entry name" value="HFD_H3"/>
    <property type="match status" value="1"/>
</dbReference>
<dbReference type="SUPFAM" id="SSF47113">
    <property type="entry name" value="Histone-fold"/>
    <property type="match status" value="1"/>
</dbReference>
<dbReference type="PANTHER" id="PTHR11426">
    <property type="entry name" value="HISTONE H3"/>
    <property type="match status" value="1"/>
</dbReference>
<dbReference type="Proteomes" id="UP000801492">
    <property type="component" value="Unassembled WGS sequence"/>
</dbReference>
<dbReference type="OrthoDB" id="420022at2759"/>
<feature type="compositionally biased region" description="Polar residues" evidence="2">
    <location>
        <begin position="12"/>
        <end position="22"/>
    </location>
</feature>
<dbReference type="AlphaFoldDB" id="A0A8K0CA82"/>
<dbReference type="InterPro" id="IPR009072">
    <property type="entry name" value="Histone-fold"/>
</dbReference>
<dbReference type="Gene3D" id="1.10.20.10">
    <property type="entry name" value="Histone, subunit A"/>
    <property type="match status" value="1"/>
</dbReference>
<dbReference type="PRINTS" id="PR00622">
    <property type="entry name" value="HISTONEH3"/>
</dbReference>
<comment type="caution">
    <text evidence="4">The sequence shown here is derived from an EMBL/GenBank/DDBJ whole genome shotgun (WGS) entry which is preliminary data.</text>
</comment>
<comment type="similarity">
    <text evidence="1">Belongs to the histone H3 family.</text>
</comment>
<sequence>MARRKPDKTNSPDKNISVLDTPTPSPESPRVRRTPNRKKSMNRSKRLTLTPSKRTSGVKKRKRNVFLRVGTKTFTISARILREIKHYQLTTGNLIPKLPFSRLIQELLNEHISQGKRIQKLALEALQEAAEIYLVQFFEDSYVCTLHARRCTLIPRDMEVVKRLRHTV</sequence>
<keyword evidence="5" id="KW-1185">Reference proteome</keyword>
<dbReference type="InterPro" id="IPR000164">
    <property type="entry name" value="Histone_H3/CENP-A"/>
</dbReference>
<accession>A0A8K0CA82</accession>
<dbReference type="SMART" id="SM00428">
    <property type="entry name" value="H3"/>
    <property type="match status" value="1"/>
</dbReference>
<feature type="domain" description="Core Histone H2A/H2B/H3" evidence="3">
    <location>
        <begin position="79"/>
        <end position="163"/>
    </location>
</feature>
<dbReference type="GO" id="GO:0046982">
    <property type="term" value="F:protein heterodimerization activity"/>
    <property type="evidence" value="ECO:0007669"/>
    <property type="project" value="InterPro"/>
</dbReference>
<feature type="compositionally biased region" description="Basic residues" evidence="2">
    <location>
        <begin position="31"/>
        <end position="46"/>
    </location>
</feature>
<evidence type="ECO:0000259" key="3">
    <source>
        <dbReference type="Pfam" id="PF00125"/>
    </source>
</evidence>
<evidence type="ECO:0000313" key="5">
    <source>
        <dbReference type="Proteomes" id="UP000801492"/>
    </source>
</evidence>
<dbReference type="GO" id="GO:0000786">
    <property type="term" value="C:nucleosome"/>
    <property type="evidence" value="ECO:0007669"/>
    <property type="project" value="InterPro"/>
</dbReference>
<reference evidence="4" key="1">
    <citation type="submission" date="2019-08" db="EMBL/GenBank/DDBJ databases">
        <title>The genome of the North American firefly Photinus pyralis.</title>
        <authorList>
            <consortium name="Photinus pyralis genome working group"/>
            <person name="Fallon T.R."/>
            <person name="Sander Lower S.E."/>
            <person name="Weng J.-K."/>
        </authorList>
    </citation>
    <scope>NUCLEOTIDE SEQUENCE</scope>
    <source>
        <strain evidence="4">TRF0915ILg1</strain>
        <tissue evidence="4">Whole body</tissue>
    </source>
</reference>
<dbReference type="GO" id="GO:0030527">
    <property type="term" value="F:structural constituent of chromatin"/>
    <property type="evidence" value="ECO:0007669"/>
    <property type="project" value="InterPro"/>
</dbReference>
<evidence type="ECO:0000256" key="2">
    <source>
        <dbReference type="SAM" id="MobiDB-lite"/>
    </source>
</evidence>
<dbReference type="GO" id="GO:0003677">
    <property type="term" value="F:DNA binding"/>
    <property type="evidence" value="ECO:0007669"/>
    <property type="project" value="InterPro"/>
</dbReference>
<dbReference type="InterPro" id="IPR007125">
    <property type="entry name" value="H2A/H2B/H3"/>
</dbReference>
<gene>
    <name evidence="4" type="ORF">ILUMI_24572</name>
</gene>
<proteinExistence type="inferred from homology"/>
<feature type="region of interest" description="Disordered" evidence="2">
    <location>
        <begin position="1"/>
        <end position="61"/>
    </location>
</feature>
<name>A0A8K0CA82_IGNLU</name>
<protein>
    <recommendedName>
        <fullName evidence="3">Core Histone H2A/H2B/H3 domain-containing protein</fullName>
    </recommendedName>
</protein>
<evidence type="ECO:0000313" key="4">
    <source>
        <dbReference type="EMBL" id="KAF2881597.1"/>
    </source>
</evidence>